<dbReference type="Pfam" id="PF02210">
    <property type="entry name" value="Laminin_G_2"/>
    <property type="match status" value="1"/>
</dbReference>
<dbReference type="EnsemblMetazoa" id="XM_003390558.3">
    <property type="protein sequence ID" value="XP_003390606.1"/>
    <property type="gene ID" value="LOC100631632"/>
</dbReference>
<proteinExistence type="predicted"/>
<dbReference type="CDD" id="cd00110">
    <property type="entry name" value="LamG"/>
    <property type="match status" value="1"/>
</dbReference>
<keyword evidence="7 8" id="KW-0424">Laminin EGF-like domain</keyword>
<protein>
    <recommendedName>
        <fullName evidence="13">Laminin G domain-containing protein</fullName>
    </recommendedName>
</protein>
<dbReference type="InterPro" id="IPR002049">
    <property type="entry name" value="LE_dom"/>
</dbReference>
<dbReference type="Gene3D" id="2.170.300.10">
    <property type="entry name" value="Tie2 ligand-binding domain superfamily"/>
    <property type="match status" value="1"/>
</dbReference>
<evidence type="ECO:0000256" key="6">
    <source>
        <dbReference type="ARBA" id="ARBA00023180"/>
    </source>
</evidence>
<sequence>MDTSNIVSTITDSVTVSGTIIVPTQSVSTPSTSVLPTVTTEISTNKSDNIVVPTSFSVTSSTTTRSLLSSVSKGFSSLSIISLSVESFTLSHFPSDMIPSIPNTPTLTATISPTEIFMASTEIYITPAIISSVLSHSSVSSLFTPEVTATPILPCDCNFNGTLESGSCNATLDKKCICKHNVVGELCDECADGFFGLQLMGSCEACSCCLDGTLSCNKLNGSCTCNEGYGGPQCCQKLERQGWKFNGSSYLQYRTQFRRTIRKMVIDVTFKPSSLFGLIMFASRWQNGTGSYFYIQLNNTLQFSMNIGNSVVLLSSQMSNIELEKWQSLRIVYYAYNHYVTMELNKRLVSFTTFFSTLSGLRLSSGSLYIGKTSPIVVSSPASLVKSGFKGCIDQININVNGYYTVEAITEAVNIKNCYKS</sequence>
<dbReference type="OrthoDB" id="10014052at2759"/>
<dbReference type="PROSITE" id="PS01248">
    <property type="entry name" value="EGF_LAM_1"/>
    <property type="match status" value="1"/>
</dbReference>
<dbReference type="CDD" id="cd00055">
    <property type="entry name" value="EGF_Lam"/>
    <property type="match status" value="2"/>
</dbReference>
<keyword evidence="4" id="KW-0677">Repeat</keyword>
<comment type="caution">
    <text evidence="8">Lacks conserved residue(s) required for the propagation of feature annotation.</text>
</comment>
<dbReference type="SMART" id="SM00282">
    <property type="entry name" value="LamG"/>
    <property type="match status" value="1"/>
</dbReference>
<dbReference type="SUPFAM" id="SSF49899">
    <property type="entry name" value="Concanavalin A-like lectins/glucanases"/>
    <property type="match status" value="1"/>
</dbReference>
<reference evidence="11" key="2">
    <citation type="submission" date="2017-05" db="UniProtKB">
        <authorList>
            <consortium name="EnsemblMetazoa"/>
        </authorList>
    </citation>
    <scope>IDENTIFICATION</scope>
</reference>
<dbReference type="AlphaFoldDB" id="A0A1X7TGZ6"/>
<dbReference type="SMART" id="SM00180">
    <property type="entry name" value="EGF_Lam"/>
    <property type="match status" value="1"/>
</dbReference>
<dbReference type="Proteomes" id="UP000007879">
    <property type="component" value="Unassembled WGS sequence"/>
</dbReference>
<comment type="subcellular location">
    <subcellularLocation>
        <location evidence="1">Secreted</location>
    </subcellularLocation>
</comment>
<feature type="disulfide bond" evidence="8">
    <location>
        <begin position="178"/>
        <end position="187"/>
    </location>
</feature>
<dbReference type="InterPro" id="IPR001791">
    <property type="entry name" value="Laminin_G"/>
</dbReference>
<evidence type="ECO:0000259" key="9">
    <source>
        <dbReference type="PROSITE" id="PS50025"/>
    </source>
</evidence>
<dbReference type="GO" id="GO:0005576">
    <property type="term" value="C:extracellular region"/>
    <property type="evidence" value="ECO:0007669"/>
    <property type="project" value="UniProtKB-SubCell"/>
</dbReference>
<organism evidence="11">
    <name type="scientific">Amphimedon queenslandica</name>
    <name type="common">Sponge</name>
    <dbReference type="NCBI Taxonomy" id="400682"/>
    <lineage>
        <taxon>Eukaryota</taxon>
        <taxon>Metazoa</taxon>
        <taxon>Porifera</taxon>
        <taxon>Demospongiae</taxon>
        <taxon>Heteroscleromorpha</taxon>
        <taxon>Haplosclerida</taxon>
        <taxon>Niphatidae</taxon>
        <taxon>Amphimedon</taxon>
    </lineage>
</organism>
<dbReference type="InParanoid" id="A0A1X7TGZ6"/>
<feature type="domain" description="Laminin G" evidence="9">
    <location>
        <begin position="240"/>
        <end position="418"/>
    </location>
</feature>
<dbReference type="EnsemblMetazoa" id="Aqu2.1.13720_001">
    <property type="protein sequence ID" value="Aqu2.1.13720_001"/>
    <property type="gene ID" value="Aqu2.1.13720"/>
</dbReference>
<keyword evidence="5 8" id="KW-1015">Disulfide bond</keyword>
<evidence type="ECO:0000256" key="2">
    <source>
        <dbReference type="ARBA" id="ARBA00022525"/>
    </source>
</evidence>
<dbReference type="PROSITE" id="PS50027">
    <property type="entry name" value="EGF_LAM_2"/>
    <property type="match status" value="1"/>
</dbReference>
<keyword evidence="12" id="KW-1185">Reference proteome</keyword>
<dbReference type="KEGG" id="aqu:100631632"/>
<dbReference type="FunFam" id="2.10.25.10:FF:000090">
    <property type="entry name" value="laminin subunit alpha"/>
    <property type="match status" value="1"/>
</dbReference>
<accession>A0A1X7TGZ6</accession>
<reference evidence="12" key="1">
    <citation type="journal article" date="2010" name="Nature">
        <title>The Amphimedon queenslandica genome and the evolution of animal complexity.</title>
        <authorList>
            <person name="Srivastava M."/>
            <person name="Simakov O."/>
            <person name="Chapman J."/>
            <person name="Fahey B."/>
            <person name="Gauthier M.E."/>
            <person name="Mitros T."/>
            <person name="Richards G.S."/>
            <person name="Conaco C."/>
            <person name="Dacre M."/>
            <person name="Hellsten U."/>
            <person name="Larroux C."/>
            <person name="Putnam N.H."/>
            <person name="Stanke M."/>
            <person name="Adamska M."/>
            <person name="Darling A."/>
            <person name="Degnan S.M."/>
            <person name="Oakley T.H."/>
            <person name="Plachetzki D.C."/>
            <person name="Zhai Y."/>
            <person name="Adamski M."/>
            <person name="Calcino A."/>
            <person name="Cummins S.F."/>
            <person name="Goodstein D.M."/>
            <person name="Harris C."/>
            <person name="Jackson D.J."/>
            <person name="Leys S.P."/>
            <person name="Shu S."/>
            <person name="Woodcroft B.J."/>
            <person name="Vervoort M."/>
            <person name="Kosik K.S."/>
            <person name="Manning G."/>
            <person name="Degnan B.M."/>
            <person name="Rokhsar D.S."/>
        </authorList>
    </citation>
    <scope>NUCLEOTIDE SEQUENCE [LARGE SCALE GENOMIC DNA]</scope>
</reference>
<evidence type="ECO:0000313" key="11">
    <source>
        <dbReference type="EnsemblMetazoa" id="Aqu2.1.13720_001"/>
    </source>
</evidence>
<dbReference type="PROSITE" id="PS50025">
    <property type="entry name" value="LAM_G_DOMAIN"/>
    <property type="match status" value="1"/>
</dbReference>
<dbReference type="STRING" id="400682.A0A1X7TGZ6"/>
<evidence type="ECO:0008006" key="13">
    <source>
        <dbReference type="Google" id="ProtNLM"/>
    </source>
</evidence>
<dbReference type="SUPFAM" id="SSF57196">
    <property type="entry name" value="EGF/Laminin"/>
    <property type="match status" value="1"/>
</dbReference>
<keyword evidence="3" id="KW-0732">Signal</keyword>
<gene>
    <name evidence="11" type="primary">100631632</name>
</gene>
<keyword evidence="2" id="KW-0964">Secreted</keyword>
<evidence type="ECO:0000256" key="8">
    <source>
        <dbReference type="PROSITE-ProRule" id="PRU00460"/>
    </source>
</evidence>
<evidence type="ECO:0000256" key="3">
    <source>
        <dbReference type="ARBA" id="ARBA00022729"/>
    </source>
</evidence>
<feature type="domain" description="Laminin EGF-like" evidence="10">
    <location>
        <begin position="155"/>
        <end position="205"/>
    </location>
</feature>
<evidence type="ECO:0000256" key="1">
    <source>
        <dbReference type="ARBA" id="ARBA00004613"/>
    </source>
</evidence>
<evidence type="ECO:0000259" key="10">
    <source>
        <dbReference type="PROSITE" id="PS50027"/>
    </source>
</evidence>
<evidence type="ECO:0000256" key="5">
    <source>
        <dbReference type="ARBA" id="ARBA00023157"/>
    </source>
</evidence>
<name>A0A1X7TGZ6_AMPQE</name>
<dbReference type="Pfam" id="PF00053">
    <property type="entry name" value="EGF_laminin"/>
    <property type="match status" value="1"/>
</dbReference>
<keyword evidence="6" id="KW-0325">Glycoprotein</keyword>
<dbReference type="eggNOG" id="KOG0994">
    <property type="taxonomic scope" value="Eukaryota"/>
</dbReference>
<evidence type="ECO:0000256" key="7">
    <source>
        <dbReference type="ARBA" id="ARBA00023292"/>
    </source>
</evidence>
<dbReference type="Gene3D" id="2.60.120.200">
    <property type="match status" value="1"/>
</dbReference>
<evidence type="ECO:0000313" key="12">
    <source>
        <dbReference type="Proteomes" id="UP000007879"/>
    </source>
</evidence>
<dbReference type="InterPro" id="IPR013320">
    <property type="entry name" value="ConA-like_dom_sf"/>
</dbReference>
<evidence type="ECO:0000256" key="4">
    <source>
        <dbReference type="ARBA" id="ARBA00022737"/>
    </source>
</evidence>